<feature type="domain" description="RWD" evidence="2">
    <location>
        <begin position="9"/>
        <end position="111"/>
    </location>
</feature>
<gene>
    <name evidence="3" type="primary">RWDD4</name>
    <name evidence="3" type="ORF">AV530_017472</name>
</gene>
<feature type="region of interest" description="Disordered" evidence="1">
    <location>
        <begin position="131"/>
        <end position="161"/>
    </location>
</feature>
<dbReference type="AlphaFoldDB" id="A0A1V4JGT1"/>
<accession>A0A1V4JGT1</accession>
<dbReference type="Pfam" id="PF05773">
    <property type="entry name" value="RWD"/>
    <property type="match status" value="1"/>
</dbReference>
<dbReference type="STRING" id="372326.A0A1V4JGT1"/>
<protein>
    <submittedName>
        <fullName evidence="3">RWD domain-containing protein 4 isoform B</fullName>
    </submittedName>
</protein>
<dbReference type="Proteomes" id="UP000190648">
    <property type="component" value="Unassembled WGS sequence"/>
</dbReference>
<dbReference type="OrthoDB" id="10045773at2759"/>
<evidence type="ECO:0000313" key="4">
    <source>
        <dbReference type="Proteomes" id="UP000190648"/>
    </source>
</evidence>
<name>A0A1V4JGT1_PATFA</name>
<organism evidence="3 4">
    <name type="scientific">Patagioenas fasciata monilis</name>
    <dbReference type="NCBI Taxonomy" id="372326"/>
    <lineage>
        <taxon>Eukaryota</taxon>
        <taxon>Metazoa</taxon>
        <taxon>Chordata</taxon>
        <taxon>Craniata</taxon>
        <taxon>Vertebrata</taxon>
        <taxon>Euteleostomi</taxon>
        <taxon>Archelosauria</taxon>
        <taxon>Archosauria</taxon>
        <taxon>Dinosauria</taxon>
        <taxon>Saurischia</taxon>
        <taxon>Theropoda</taxon>
        <taxon>Coelurosauria</taxon>
        <taxon>Aves</taxon>
        <taxon>Neognathae</taxon>
        <taxon>Neoaves</taxon>
        <taxon>Columbimorphae</taxon>
        <taxon>Columbiformes</taxon>
        <taxon>Columbidae</taxon>
        <taxon>Patagioenas</taxon>
    </lineage>
</organism>
<dbReference type="CDD" id="cd23817">
    <property type="entry name" value="RWD-RWDD4"/>
    <property type="match status" value="1"/>
</dbReference>
<dbReference type="InterPro" id="IPR016135">
    <property type="entry name" value="UBQ-conjugating_enzyme/RWD"/>
</dbReference>
<sequence>MAANEDQEMELEALRSIYEGDLCFRELSPVSFQYRIGESGDPKAFLIEVSWPETYPQTAPVISMDAFFNNTISSAIKQSILDKLMVEVEANLGTAMTYTLFEYAKDNKELFMEKQPVNTVTSVSNSIAIGTPDVPASKKKDKKEQLSKTQKRKLADKTDNKGELPRGWNWVDVIKHVSIFKPSFLMLKRFSRNKLWTPWEICKEIKENGEKGHGVFMPWSYHAHHLAEFNWQALCQLHLLETSTCILFLYTITLAYISHYPVLPSYTEEEKNLLYHTVELRNQNVEAVRCTAVISKLQMLEERAKAVLLAGHISFMGLEQLHSNIWFYH</sequence>
<dbReference type="Gene3D" id="3.10.110.10">
    <property type="entry name" value="Ubiquitin Conjugating Enzyme"/>
    <property type="match status" value="1"/>
</dbReference>
<dbReference type="InterPro" id="IPR006575">
    <property type="entry name" value="RWD_dom"/>
</dbReference>
<reference evidence="3 4" key="1">
    <citation type="submission" date="2016-02" db="EMBL/GenBank/DDBJ databases">
        <title>Band-tailed pigeon sequencing and assembly.</title>
        <authorList>
            <person name="Soares A.E."/>
            <person name="Novak B.J."/>
            <person name="Rice E.S."/>
            <person name="O'Connell B."/>
            <person name="Chang D."/>
            <person name="Weber S."/>
            <person name="Shapiro B."/>
        </authorList>
    </citation>
    <scope>NUCLEOTIDE SEQUENCE [LARGE SCALE GENOMIC DNA]</scope>
    <source>
        <strain evidence="3">BTP2013</strain>
        <tissue evidence="3">Blood</tissue>
    </source>
</reference>
<comment type="caution">
    <text evidence="3">The sequence shown here is derived from an EMBL/GenBank/DDBJ whole genome shotgun (WGS) entry which is preliminary data.</text>
</comment>
<dbReference type="PROSITE" id="PS50908">
    <property type="entry name" value="RWD"/>
    <property type="match status" value="1"/>
</dbReference>
<dbReference type="InterPro" id="IPR042770">
    <property type="entry name" value="RWDD4"/>
</dbReference>
<evidence type="ECO:0000313" key="3">
    <source>
        <dbReference type="EMBL" id="OPJ71235.1"/>
    </source>
</evidence>
<proteinExistence type="predicted"/>
<evidence type="ECO:0000256" key="1">
    <source>
        <dbReference type="SAM" id="MobiDB-lite"/>
    </source>
</evidence>
<dbReference type="SUPFAM" id="SSF54495">
    <property type="entry name" value="UBC-like"/>
    <property type="match status" value="1"/>
</dbReference>
<dbReference type="PANTHER" id="PTHR21275:SF1">
    <property type="entry name" value="RWD DOMAIN-CONTAINING PROTEIN 4"/>
    <property type="match status" value="1"/>
</dbReference>
<dbReference type="PANTHER" id="PTHR21275">
    <property type="entry name" value="RWD DOMAIN-CONTAINING PROTEIN 4"/>
    <property type="match status" value="1"/>
</dbReference>
<feature type="compositionally biased region" description="Basic and acidic residues" evidence="1">
    <location>
        <begin position="136"/>
        <end position="146"/>
    </location>
</feature>
<evidence type="ECO:0000259" key="2">
    <source>
        <dbReference type="PROSITE" id="PS50908"/>
    </source>
</evidence>
<dbReference type="EMBL" id="LSYS01007721">
    <property type="protein sequence ID" value="OPJ71235.1"/>
    <property type="molecule type" value="Genomic_DNA"/>
</dbReference>
<keyword evidence="4" id="KW-1185">Reference proteome</keyword>
<dbReference type="SMART" id="SM00591">
    <property type="entry name" value="RWD"/>
    <property type="match status" value="1"/>
</dbReference>